<dbReference type="GO" id="GO:1903785">
    <property type="term" value="P:L-valine transmembrane transport"/>
    <property type="evidence" value="ECO:0007669"/>
    <property type="project" value="TreeGrafter"/>
</dbReference>
<dbReference type="PANTHER" id="PTHR34979">
    <property type="entry name" value="INNER MEMBRANE PROTEIN YGAZ"/>
    <property type="match status" value="1"/>
</dbReference>
<feature type="transmembrane region" description="Helical" evidence="8">
    <location>
        <begin position="172"/>
        <end position="188"/>
    </location>
</feature>
<evidence type="ECO:0000256" key="1">
    <source>
        <dbReference type="ARBA" id="ARBA00004651"/>
    </source>
</evidence>
<name>A0A3A3Z1Y7_9ACTN</name>
<evidence type="ECO:0000256" key="3">
    <source>
        <dbReference type="ARBA" id="ARBA00022448"/>
    </source>
</evidence>
<keyword evidence="3" id="KW-0813">Transport</keyword>
<protein>
    <submittedName>
        <fullName evidence="9">Branched-chain amino acid ABC transporter permease</fullName>
    </submittedName>
</protein>
<evidence type="ECO:0000256" key="4">
    <source>
        <dbReference type="ARBA" id="ARBA00022475"/>
    </source>
</evidence>
<dbReference type="Pfam" id="PF03591">
    <property type="entry name" value="AzlC"/>
    <property type="match status" value="1"/>
</dbReference>
<comment type="similarity">
    <text evidence="2">Belongs to the AzlC family.</text>
</comment>
<keyword evidence="5 8" id="KW-0812">Transmembrane</keyword>
<evidence type="ECO:0000256" key="7">
    <source>
        <dbReference type="ARBA" id="ARBA00023136"/>
    </source>
</evidence>
<evidence type="ECO:0000313" key="9">
    <source>
        <dbReference type="EMBL" id="RJK96567.1"/>
    </source>
</evidence>
<feature type="transmembrane region" description="Helical" evidence="8">
    <location>
        <begin position="23"/>
        <end position="45"/>
    </location>
</feature>
<accession>A0A3A3Z1Y7</accession>
<feature type="transmembrane region" description="Helical" evidence="8">
    <location>
        <begin position="195"/>
        <end position="213"/>
    </location>
</feature>
<evidence type="ECO:0000256" key="5">
    <source>
        <dbReference type="ARBA" id="ARBA00022692"/>
    </source>
</evidence>
<evidence type="ECO:0000256" key="6">
    <source>
        <dbReference type="ARBA" id="ARBA00022989"/>
    </source>
</evidence>
<dbReference type="PANTHER" id="PTHR34979:SF1">
    <property type="entry name" value="INNER MEMBRANE PROTEIN YGAZ"/>
    <property type="match status" value="1"/>
</dbReference>
<reference evidence="9 10" key="1">
    <citation type="submission" date="2018-09" db="EMBL/GenBank/DDBJ databases">
        <title>YIM 75000 draft genome.</title>
        <authorList>
            <person name="Tang S."/>
            <person name="Feng Y."/>
        </authorList>
    </citation>
    <scope>NUCLEOTIDE SEQUENCE [LARGE SCALE GENOMIC DNA]</scope>
    <source>
        <strain evidence="9 10">YIM 75000</strain>
    </source>
</reference>
<gene>
    <name evidence="9" type="ORF">D5H78_09760</name>
</gene>
<sequence length="238" mass="23538">MDDPARAGRVSWQERRRATVRQAAGVGLATGSYGVSFGALAVAAGLSPAQACALSLLAFTGGSQFAYVGVVAGGGASASGALSALLLGSRNALYGLRVAPLLRRGPGPRGLRRAVGAQLVIDESTAVALGQPDERAARLGFWATGLAVYALWNASTLLGALAGDLLGDPRTYGLDAAAPAAFVALLAPRLRGREAWAVAAVAAVLAVALVPAVPVGVPVLAAGAVALVAALRGARAAA</sequence>
<dbReference type="AlphaFoldDB" id="A0A3A3Z1Y7"/>
<evidence type="ECO:0000256" key="2">
    <source>
        <dbReference type="ARBA" id="ARBA00010735"/>
    </source>
</evidence>
<dbReference type="GO" id="GO:0005886">
    <property type="term" value="C:plasma membrane"/>
    <property type="evidence" value="ECO:0007669"/>
    <property type="project" value="UniProtKB-SubCell"/>
</dbReference>
<dbReference type="Proteomes" id="UP000265614">
    <property type="component" value="Unassembled WGS sequence"/>
</dbReference>
<evidence type="ECO:0000256" key="8">
    <source>
        <dbReference type="SAM" id="Phobius"/>
    </source>
</evidence>
<keyword evidence="4" id="KW-1003">Cell membrane</keyword>
<keyword evidence="6 8" id="KW-1133">Transmembrane helix</keyword>
<comment type="subcellular location">
    <subcellularLocation>
        <location evidence="1">Cell membrane</location>
        <topology evidence="1">Multi-pass membrane protein</topology>
    </subcellularLocation>
</comment>
<dbReference type="InterPro" id="IPR011606">
    <property type="entry name" value="Brnchd-chn_aa_trnsp_permease"/>
</dbReference>
<dbReference type="OrthoDB" id="5195391at2"/>
<feature type="transmembrane region" description="Helical" evidence="8">
    <location>
        <begin position="139"/>
        <end position="160"/>
    </location>
</feature>
<organism evidence="9 10">
    <name type="scientific">Vallicoccus soli</name>
    <dbReference type="NCBI Taxonomy" id="2339232"/>
    <lineage>
        <taxon>Bacteria</taxon>
        <taxon>Bacillati</taxon>
        <taxon>Actinomycetota</taxon>
        <taxon>Actinomycetes</taxon>
        <taxon>Motilibacterales</taxon>
        <taxon>Vallicoccaceae</taxon>
        <taxon>Vallicoccus</taxon>
    </lineage>
</organism>
<dbReference type="EMBL" id="QZEZ01000003">
    <property type="protein sequence ID" value="RJK96567.1"/>
    <property type="molecule type" value="Genomic_DNA"/>
</dbReference>
<comment type="caution">
    <text evidence="9">The sequence shown here is derived from an EMBL/GenBank/DDBJ whole genome shotgun (WGS) entry which is preliminary data.</text>
</comment>
<feature type="transmembrane region" description="Helical" evidence="8">
    <location>
        <begin position="65"/>
        <end position="87"/>
    </location>
</feature>
<proteinExistence type="inferred from homology"/>
<keyword evidence="10" id="KW-1185">Reference proteome</keyword>
<evidence type="ECO:0000313" key="10">
    <source>
        <dbReference type="Proteomes" id="UP000265614"/>
    </source>
</evidence>
<keyword evidence="7 8" id="KW-0472">Membrane</keyword>